<proteinExistence type="predicted"/>
<gene>
    <name evidence="2" type="primary">110680551</name>
</gene>
<sequence>MKTKIASPFWPIRCWAALPPRRHPPVSSPSKPRISAPKGRGNDDFMMTVSPSLLTPSDLEIWRAIKQGLDPKKIPQNYGLSVAAGYGDRYSKSMATTPTAQLGMIADDPHDGAGCDTGSKSALGCWTRPWPSAACVTDEDTMSSTTTEHS</sequence>
<dbReference type="Proteomes" id="UP000008820">
    <property type="component" value="Unassembled WGS sequence"/>
</dbReference>
<dbReference type="EnsemblMetazoa" id="AAEL021264-RA">
    <property type="protein sequence ID" value="AAEL021264-PA"/>
    <property type="gene ID" value="AAEL021264"/>
</dbReference>
<dbReference type="AlphaFoldDB" id="A0A903VCV0"/>
<evidence type="ECO:0000256" key="1">
    <source>
        <dbReference type="SAM" id="MobiDB-lite"/>
    </source>
</evidence>
<accession>A0A903VCV0</accession>
<evidence type="ECO:0000313" key="3">
    <source>
        <dbReference type="Proteomes" id="UP000008820"/>
    </source>
</evidence>
<keyword evidence="3" id="KW-1185">Reference proteome</keyword>
<dbReference type="OrthoDB" id="10595717at2759"/>
<reference evidence="3" key="1">
    <citation type="submission" date="2017-06" db="EMBL/GenBank/DDBJ databases">
        <title>Aedes aegypti genome working group (AGWG) sequencing and assembly.</title>
        <authorList>
            <consortium name="Aedes aegypti Genome Working Group (AGWG)"/>
            <person name="Matthews B.J."/>
        </authorList>
    </citation>
    <scope>NUCLEOTIDE SEQUENCE [LARGE SCALE GENOMIC DNA]</scope>
    <source>
        <strain evidence="3">LVP_AGWG</strain>
    </source>
</reference>
<evidence type="ECO:0000313" key="2">
    <source>
        <dbReference type="EnsemblMetazoa" id="AAEL021264-PA"/>
    </source>
</evidence>
<feature type="region of interest" description="Disordered" evidence="1">
    <location>
        <begin position="19"/>
        <end position="48"/>
    </location>
</feature>
<organism evidence="2 3">
    <name type="scientific">Aedes aegypti</name>
    <name type="common">Yellowfever mosquito</name>
    <name type="synonym">Culex aegypti</name>
    <dbReference type="NCBI Taxonomy" id="7159"/>
    <lineage>
        <taxon>Eukaryota</taxon>
        <taxon>Metazoa</taxon>
        <taxon>Ecdysozoa</taxon>
        <taxon>Arthropoda</taxon>
        <taxon>Hexapoda</taxon>
        <taxon>Insecta</taxon>
        <taxon>Pterygota</taxon>
        <taxon>Neoptera</taxon>
        <taxon>Endopterygota</taxon>
        <taxon>Diptera</taxon>
        <taxon>Nematocera</taxon>
        <taxon>Culicoidea</taxon>
        <taxon>Culicidae</taxon>
        <taxon>Culicinae</taxon>
        <taxon>Aedini</taxon>
        <taxon>Aedes</taxon>
        <taxon>Stegomyia</taxon>
    </lineage>
</organism>
<name>A0A903VCV0_AEDAE</name>
<reference evidence="2" key="2">
    <citation type="submission" date="2022-10" db="UniProtKB">
        <authorList>
            <consortium name="EnsemblMetazoa"/>
        </authorList>
    </citation>
    <scope>IDENTIFICATION</scope>
    <source>
        <strain evidence="2">LVP_AGWG</strain>
    </source>
</reference>
<protein>
    <submittedName>
        <fullName evidence="2">Uncharacterized protein</fullName>
    </submittedName>
</protein>